<evidence type="ECO:0000313" key="1">
    <source>
        <dbReference type="EMBL" id="JAD41080.1"/>
    </source>
</evidence>
<accession>A0A0A8ZWF3</accession>
<protein>
    <submittedName>
        <fullName evidence="1">Uncharacterized protein</fullName>
    </submittedName>
</protein>
<proteinExistence type="predicted"/>
<sequence>MLKTNTRPGASCRYNSKNRKLLDSSSCLTSLLRSNP</sequence>
<organism evidence="1">
    <name type="scientific">Arundo donax</name>
    <name type="common">Giant reed</name>
    <name type="synonym">Donax arundinaceus</name>
    <dbReference type="NCBI Taxonomy" id="35708"/>
    <lineage>
        <taxon>Eukaryota</taxon>
        <taxon>Viridiplantae</taxon>
        <taxon>Streptophyta</taxon>
        <taxon>Embryophyta</taxon>
        <taxon>Tracheophyta</taxon>
        <taxon>Spermatophyta</taxon>
        <taxon>Magnoliopsida</taxon>
        <taxon>Liliopsida</taxon>
        <taxon>Poales</taxon>
        <taxon>Poaceae</taxon>
        <taxon>PACMAD clade</taxon>
        <taxon>Arundinoideae</taxon>
        <taxon>Arundineae</taxon>
        <taxon>Arundo</taxon>
    </lineage>
</organism>
<name>A0A0A8ZWF3_ARUDO</name>
<reference evidence="1" key="1">
    <citation type="submission" date="2014-09" db="EMBL/GenBank/DDBJ databases">
        <authorList>
            <person name="Magalhaes I.L.F."/>
            <person name="Oliveira U."/>
            <person name="Santos F.R."/>
            <person name="Vidigal T.H.D.A."/>
            <person name="Brescovit A.D."/>
            <person name="Santos A.J."/>
        </authorList>
    </citation>
    <scope>NUCLEOTIDE SEQUENCE</scope>
    <source>
        <tissue evidence="1">Shoot tissue taken approximately 20 cm above the soil surface</tissue>
    </source>
</reference>
<dbReference type="EMBL" id="GBRH01256815">
    <property type="protein sequence ID" value="JAD41080.1"/>
    <property type="molecule type" value="Transcribed_RNA"/>
</dbReference>
<dbReference type="AlphaFoldDB" id="A0A0A8ZWF3"/>
<reference evidence="1" key="2">
    <citation type="journal article" date="2015" name="Data Brief">
        <title>Shoot transcriptome of the giant reed, Arundo donax.</title>
        <authorList>
            <person name="Barrero R.A."/>
            <person name="Guerrero F.D."/>
            <person name="Moolhuijzen P."/>
            <person name="Goolsby J.A."/>
            <person name="Tidwell J."/>
            <person name="Bellgard S.E."/>
            <person name="Bellgard M.I."/>
        </authorList>
    </citation>
    <scope>NUCLEOTIDE SEQUENCE</scope>
    <source>
        <tissue evidence="1">Shoot tissue taken approximately 20 cm above the soil surface</tissue>
    </source>
</reference>